<feature type="domain" description="HTH psq-type" evidence="1">
    <location>
        <begin position="7"/>
        <end position="51"/>
    </location>
</feature>
<dbReference type="InterPro" id="IPR009057">
    <property type="entry name" value="Homeodomain-like_sf"/>
</dbReference>
<gene>
    <name evidence="2" type="ORF">CSOJ01_15387</name>
</gene>
<evidence type="ECO:0000313" key="2">
    <source>
        <dbReference type="EMBL" id="KAF6786594.1"/>
    </source>
</evidence>
<dbReference type="AlphaFoldDB" id="A0A8H6IML4"/>
<dbReference type="Pfam" id="PF05225">
    <property type="entry name" value="HTH_psq"/>
    <property type="match status" value="1"/>
</dbReference>
<dbReference type="InterPro" id="IPR007889">
    <property type="entry name" value="HTH_Psq"/>
</dbReference>
<reference evidence="2 3" key="1">
    <citation type="journal article" date="2020" name="Phytopathology">
        <title>Genome Sequence Resources of Colletotrichum truncatum, C. plurivorum, C. musicola, and C. sojae: Four Species Pathogenic to Soybean (Glycine max).</title>
        <authorList>
            <person name="Rogerio F."/>
            <person name="Boufleur T.R."/>
            <person name="Ciampi-Guillardi M."/>
            <person name="Sukno S.A."/>
            <person name="Thon M.R."/>
            <person name="Massola Junior N.S."/>
            <person name="Baroncelli R."/>
        </authorList>
    </citation>
    <scope>NUCLEOTIDE SEQUENCE [LARGE SCALE GENOMIC DNA]</scope>
    <source>
        <strain evidence="2 3">LFN0009</strain>
    </source>
</reference>
<dbReference type="Proteomes" id="UP000652219">
    <property type="component" value="Unassembled WGS sequence"/>
</dbReference>
<dbReference type="EMBL" id="WIGN01000635">
    <property type="protein sequence ID" value="KAF6786594.1"/>
    <property type="molecule type" value="Genomic_DNA"/>
</dbReference>
<dbReference type="GO" id="GO:0003677">
    <property type="term" value="F:DNA binding"/>
    <property type="evidence" value="ECO:0007669"/>
    <property type="project" value="InterPro"/>
</dbReference>
<protein>
    <submittedName>
        <fullName evidence="2">Transposase</fullName>
    </submittedName>
</protein>
<comment type="caution">
    <text evidence="2">The sequence shown here is derived from an EMBL/GenBank/DDBJ whole genome shotgun (WGS) entry which is preliminary data.</text>
</comment>
<keyword evidence="3" id="KW-1185">Reference proteome</keyword>
<accession>A0A8H6IML4</accession>
<name>A0A8H6IML4_9PEZI</name>
<evidence type="ECO:0000313" key="3">
    <source>
        <dbReference type="Proteomes" id="UP000652219"/>
    </source>
</evidence>
<evidence type="ECO:0000259" key="1">
    <source>
        <dbReference type="Pfam" id="PF05225"/>
    </source>
</evidence>
<dbReference type="SUPFAM" id="SSF46689">
    <property type="entry name" value="Homeodomain-like"/>
    <property type="match status" value="1"/>
</dbReference>
<organism evidence="2 3">
    <name type="scientific">Colletotrichum sojae</name>
    <dbReference type="NCBI Taxonomy" id="2175907"/>
    <lineage>
        <taxon>Eukaryota</taxon>
        <taxon>Fungi</taxon>
        <taxon>Dikarya</taxon>
        <taxon>Ascomycota</taxon>
        <taxon>Pezizomycotina</taxon>
        <taxon>Sordariomycetes</taxon>
        <taxon>Hypocreomycetidae</taxon>
        <taxon>Glomerellales</taxon>
        <taxon>Glomerellaceae</taxon>
        <taxon>Colletotrichum</taxon>
        <taxon>Colletotrichum orchidearum species complex</taxon>
    </lineage>
</organism>
<proteinExistence type="predicted"/>
<sequence>MPIYTQEDKIILALEAIRTTRARGGKLSIARAATTYGVSKSTLHDRMNHRPRRERTQPERRFPLRLAGVEDMANLLLRARNGEPFALLHNLMAKYGIGEGDIYNFDETSFIIGVITALIVVTRADRRSKAKSV</sequence>
<dbReference type="Gene3D" id="1.10.10.60">
    <property type="entry name" value="Homeodomain-like"/>
    <property type="match status" value="1"/>
</dbReference>